<protein>
    <submittedName>
        <fullName evidence="1">Uncharacterized protein</fullName>
    </submittedName>
</protein>
<dbReference type="Proteomes" id="UP000197138">
    <property type="component" value="Unassembled WGS sequence"/>
</dbReference>
<dbReference type="AlphaFoldDB" id="A0A218WQ80"/>
<evidence type="ECO:0000313" key="1">
    <source>
        <dbReference type="EMBL" id="OWM74649.1"/>
    </source>
</evidence>
<proteinExistence type="predicted"/>
<evidence type="ECO:0000313" key="2">
    <source>
        <dbReference type="Proteomes" id="UP000197138"/>
    </source>
</evidence>
<sequence>MQASKILCFSSLFMSPTSKLVCIGLIVMPTILIKNSPTSRDLRKSSPGPAPSYRDAIKSLFERTPHWRGLGRGLRRLTHALYDRCLRKAFT</sequence>
<reference evidence="2" key="1">
    <citation type="journal article" date="2017" name="Plant J.">
        <title>The pomegranate (Punica granatum L.) genome and the genomics of punicalagin biosynthesis.</title>
        <authorList>
            <person name="Qin G."/>
            <person name="Xu C."/>
            <person name="Ming R."/>
            <person name="Tang H."/>
            <person name="Guyot R."/>
            <person name="Kramer E.M."/>
            <person name="Hu Y."/>
            <person name="Yi X."/>
            <person name="Qi Y."/>
            <person name="Xu X."/>
            <person name="Gao Z."/>
            <person name="Pan H."/>
            <person name="Jian J."/>
            <person name="Tian Y."/>
            <person name="Yue Z."/>
            <person name="Xu Y."/>
        </authorList>
    </citation>
    <scope>NUCLEOTIDE SEQUENCE [LARGE SCALE GENOMIC DNA]</scope>
    <source>
        <strain evidence="2">cv. Dabenzi</strain>
    </source>
</reference>
<dbReference type="EMBL" id="MTKT01003711">
    <property type="protein sequence ID" value="OWM74649.1"/>
    <property type="molecule type" value="Genomic_DNA"/>
</dbReference>
<accession>A0A218WQ80</accession>
<gene>
    <name evidence="1" type="ORF">CDL15_Pgr005229</name>
</gene>
<name>A0A218WQ80_PUNGR</name>
<organism evidence="1 2">
    <name type="scientific">Punica granatum</name>
    <name type="common">Pomegranate</name>
    <dbReference type="NCBI Taxonomy" id="22663"/>
    <lineage>
        <taxon>Eukaryota</taxon>
        <taxon>Viridiplantae</taxon>
        <taxon>Streptophyta</taxon>
        <taxon>Embryophyta</taxon>
        <taxon>Tracheophyta</taxon>
        <taxon>Spermatophyta</taxon>
        <taxon>Magnoliopsida</taxon>
        <taxon>eudicotyledons</taxon>
        <taxon>Gunneridae</taxon>
        <taxon>Pentapetalae</taxon>
        <taxon>rosids</taxon>
        <taxon>malvids</taxon>
        <taxon>Myrtales</taxon>
        <taxon>Lythraceae</taxon>
        <taxon>Punica</taxon>
    </lineage>
</organism>
<comment type="caution">
    <text evidence="1">The sequence shown here is derived from an EMBL/GenBank/DDBJ whole genome shotgun (WGS) entry which is preliminary data.</text>
</comment>